<dbReference type="Proteomes" id="UP001161017">
    <property type="component" value="Unassembled WGS sequence"/>
</dbReference>
<accession>A0AA43QQS2</accession>
<feature type="region of interest" description="Disordered" evidence="1">
    <location>
        <begin position="186"/>
        <end position="214"/>
    </location>
</feature>
<comment type="caution">
    <text evidence="3">The sequence shown here is derived from an EMBL/GenBank/DDBJ whole genome shotgun (WGS) entry which is preliminary data.</text>
</comment>
<evidence type="ECO:0000313" key="4">
    <source>
        <dbReference type="Proteomes" id="UP001161017"/>
    </source>
</evidence>
<dbReference type="InterPro" id="IPR034136">
    <property type="entry name" value="TOPRIM_Topo6A/Spo11"/>
</dbReference>
<dbReference type="Pfam" id="PF21180">
    <property type="entry name" value="TOP6A-Spo11_Toprim"/>
    <property type="match status" value="1"/>
</dbReference>
<reference evidence="3" key="1">
    <citation type="journal article" date="2023" name="Genome Biol. Evol.">
        <title>First Whole Genome Sequence and Flow Cytometry Genome Size Data for the Lichen-Forming Fungus Ramalina farinacea (Ascomycota).</title>
        <authorList>
            <person name="Llewellyn T."/>
            <person name="Mian S."/>
            <person name="Hill R."/>
            <person name="Leitch I.J."/>
            <person name="Gaya E."/>
        </authorList>
    </citation>
    <scope>NUCLEOTIDE SEQUENCE</scope>
    <source>
        <strain evidence="3">LIQ254RAFAR</strain>
    </source>
</reference>
<dbReference type="Gene3D" id="3.40.1360.10">
    <property type="match status" value="1"/>
</dbReference>
<keyword evidence="4" id="KW-1185">Reference proteome</keyword>
<organism evidence="3 4">
    <name type="scientific">Ramalina farinacea</name>
    <dbReference type="NCBI Taxonomy" id="258253"/>
    <lineage>
        <taxon>Eukaryota</taxon>
        <taxon>Fungi</taxon>
        <taxon>Dikarya</taxon>
        <taxon>Ascomycota</taxon>
        <taxon>Pezizomycotina</taxon>
        <taxon>Lecanoromycetes</taxon>
        <taxon>OSLEUM clade</taxon>
        <taxon>Lecanoromycetidae</taxon>
        <taxon>Lecanorales</taxon>
        <taxon>Lecanorineae</taxon>
        <taxon>Ramalinaceae</taxon>
        <taxon>Ramalina</taxon>
    </lineage>
</organism>
<dbReference type="SUPFAM" id="SSF56726">
    <property type="entry name" value="DNA topoisomerase IV, alpha subunit"/>
    <property type="match status" value="1"/>
</dbReference>
<evidence type="ECO:0000259" key="2">
    <source>
        <dbReference type="Pfam" id="PF21180"/>
    </source>
</evidence>
<feature type="domain" description="Topoisomerase 6 subunit A/Spo11 TOPRIM" evidence="2">
    <location>
        <begin position="9"/>
        <end position="103"/>
    </location>
</feature>
<gene>
    <name evidence="3" type="ORF">OHK93_001198</name>
</gene>
<dbReference type="EMBL" id="JAPUFD010000011">
    <property type="protein sequence ID" value="MDI1489999.1"/>
    <property type="molecule type" value="Genomic_DNA"/>
</dbReference>
<evidence type="ECO:0000256" key="1">
    <source>
        <dbReference type="SAM" id="MobiDB-lite"/>
    </source>
</evidence>
<sequence length="233" mass="26489">MLSKDKRLAKVPFLYFGDHDFQGFHIYKVLKTGSAQQAESNKSMVCPRLQWAGPSRKELLASPLECAPGKKAQYEQDNRKKTKGEVEAYMAKWKRETRGKLEKKLQPANKTDKSLMKGFRDCGWLDSEPAIKDELEEMLVKTSKFRLANLTDVTGQYLREFMDNKVAEFATEMLRQPAKEMPIFEQSPQAEKWQKATSQATSVPSQMPAADSAVSWIPSEEELKALAEFDIAS</sequence>
<dbReference type="GO" id="GO:0003677">
    <property type="term" value="F:DNA binding"/>
    <property type="evidence" value="ECO:0007669"/>
    <property type="project" value="InterPro"/>
</dbReference>
<dbReference type="AlphaFoldDB" id="A0AA43QQS2"/>
<name>A0AA43QQS2_9LECA</name>
<dbReference type="InterPro" id="IPR036078">
    <property type="entry name" value="Spo11/TopoVI_A_sf"/>
</dbReference>
<protein>
    <recommendedName>
        <fullName evidence="2">Topoisomerase 6 subunit A/Spo11 TOPRIM domain-containing protein</fullName>
    </recommendedName>
</protein>
<dbReference type="GO" id="GO:0005694">
    <property type="term" value="C:chromosome"/>
    <property type="evidence" value="ECO:0007669"/>
    <property type="project" value="InterPro"/>
</dbReference>
<dbReference type="PANTHER" id="PTHR10848:SF0">
    <property type="entry name" value="MEIOTIC RECOMBINATION PROTEIN SPO11"/>
    <property type="match status" value="1"/>
</dbReference>
<dbReference type="GO" id="GO:0003918">
    <property type="term" value="F:DNA topoisomerase type II (double strand cut, ATP-hydrolyzing) activity"/>
    <property type="evidence" value="ECO:0007669"/>
    <property type="project" value="InterPro"/>
</dbReference>
<dbReference type="InterPro" id="IPR002815">
    <property type="entry name" value="Spo11/TopoVI_A"/>
</dbReference>
<feature type="compositionally biased region" description="Polar residues" evidence="1">
    <location>
        <begin position="195"/>
        <end position="205"/>
    </location>
</feature>
<dbReference type="PANTHER" id="PTHR10848">
    <property type="entry name" value="MEIOTIC RECOMBINATION PROTEIN SPO11"/>
    <property type="match status" value="1"/>
</dbReference>
<evidence type="ECO:0000313" key="3">
    <source>
        <dbReference type="EMBL" id="MDI1489999.1"/>
    </source>
</evidence>
<proteinExistence type="predicted"/>